<comment type="caution">
    <text evidence="1">The sequence shown here is derived from an EMBL/GenBank/DDBJ whole genome shotgun (WGS) entry which is preliminary data.</text>
</comment>
<organism evidence="1 2">
    <name type="scientific">Geomobilimonas luticola</name>
    <dbReference type="NCBI Taxonomy" id="1114878"/>
    <lineage>
        <taxon>Bacteria</taxon>
        <taxon>Pseudomonadati</taxon>
        <taxon>Thermodesulfobacteriota</taxon>
        <taxon>Desulfuromonadia</taxon>
        <taxon>Geobacterales</taxon>
        <taxon>Geobacteraceae</taxon>
        <taxon>Geomobilimonas</taxon>
    </lineage>
</organism>
<keyword evidence="2" id="KW-1185">Reference proteome</keyword>
<name>A0ABS5SE22_9BACT</name>
<sequence>MVRFYDPKDEGEQVRVERVLRKGGVEYFLRRSGEPGIGPLEIMVAEEDIPTAEELLKRG</sequence>
<evidence type="ECO:0000313" key="2">
    <source>
        <dbReference type="Proteomes" id="UP000756860"/>
    </source>
</evidence>
<dbReference type="RefSeq" id="WP_214174225.1">
    <property type="nucleotide sequence ID" value="NZ_JAHCVK010000001.1"/>
</dbReference>
<reference evidence="1 2" key="1">
    <citation type="submission" date="2021-05" db="EMBL/GenBank/DDBJ databases">
        <title>The draft genome of Geobacter luticola JCM 17780.</title>
        <authorList>
            <person name="Xu Z."/>
            <person name="Masuda Y."/>
            <person name="Itoh H."/>
            <person name="Senoo K."/>
        </authorList>
    </citation>
    <scope>NUCLEOTIDE SEQUENCE [LARGE SCALE GENOMIC DNA]</scope>
    <source>
        <strain evidence="1 2">JCM 17780</strain>
    </source>
</reference>
<evidence type="ECO:0008006" key="3">
    <source>
        <dbReference type="Google" id="ProtNLM"/>
    </source>
</evidence>
<evidence type="ECO:0000313" key="1">
    <source>
        <dbReference type="EMBL" id="MBT0652272.1"/>
    </source>
</evidence>
<protein>
    <recommendedName>
        <fullName evidence="3">DUF2007 domain-containing protein</fullName>
    </recommendedName>
</protein>
<gene>
    <name evidence="1" type="ORF">KI810_04335</name>
</gene>
<dbReference type="Proteomes" id="UP000756860">
    <property type="component" value="Unassembled WGS sequence"/>
</dbReference>
<accession>A0ABS5SE22</accession>
<dbReference type="EMBL" id="JAHCVK010000001">
    <property type="protein sequence ID" value="MBT0652272.1"/>
    <property type="molecule type" value="Genomic_DNA"/>
</dbReference>
<proteinExistence type="predicted"/>